<comment type="caution">
    <text evidence="1">The sequence shown here is derived from an EMBL/GenBank/DDBJ whole genome shotgun (WGS) entry which is preliminary data.</text>
</comment>
<evidence type="ECO:0008006" key="3">
    <source>
        <dbReference type="Google" id="ProtNLM"/>
    </source>
</evidence>
<reference evidence="2" key="1">
    <citation type="journal article" date="2019" name="Int. J. Syst. Evol. Microbiol.">
        <title>The Global Catalogue of Microorganisms (GCM) 10K type strain sequencing project: providing services to taxonomists for standard genome sequencing and annotation.</title>
        <authorList>
            <consortium name="The Broad Institute Genomics Platform"/>
            <consortium name="The Broad Institute Genome Sequencing Center for Infectious Disease"/>
            <person name="Wu L."/>
            <person name="Ma J."/>
        </authorList>
    </citation>
    <scope>NUCLEOTIDE SEQUENCE [LARGE SCALE GENOMIC DNA]</scope>
    <source>
        <strain evidence="2">JCM 16702</strain>
    </source>
</reference>
<dbReference type="EMBL" id="BAAAZG010000027">
    <property type="protein sequence ID" value="GAA4080125.1"/>
    <property type="molecule type" value="Genomic_DNA"/>
</dbReference>
<name>A0ABP7W4G3_9ACTN</name>
<evidence type="ECO:0000313" key="2">
    <source>
        <dbReference type="Proteomes" id="UP001500683"/>
    </source>
</evidence>
<proteinExistence type="predicted"/>
<sequence>MVDRYWRRRATVLAVVLGVLVVLAYGCGGDDGTTGDAADGPTDAPTIPSAAPTVTVTATRRVPAAPARPEGDACAGEDLVVGLTTARDTYAGAQRPRFTATVVNTGPGACTFDGVLDVRVTSGPDRVWSSARCARRGSAERTLRRGIPHVETVTWDRRRSSGDCRVRGLPARPGTYVATVRADGLQPARRVFHLR</sequence>
<accession>A0ABP7W4G3</accession>
<dbReference type="Proteomes" id="UP001500683">
    <property type="component" value="Unassembled WGS sequence"/>
</dbReference>
<organism evidence="1 2">
    <name type="scientific">Actinomadura miaoliensis</name>
    <dbReference type="NCBI Taxonomy" id="430685"/>
    <lineage>
        <taxon>Bacteria</taxon>
        <taxon>Bacillati</taxon>
        <taxon>Actinomycetota</taxon>
        <taxon>Actinomycetes</taxon>
        <taxon>Streptosporangiales</taxon>
        <taxon>Thermomonosporaceae</taxon>
        <taxon>Actinomadura</taxon>
    </lineage>
</organism>
<evidence type="ECO:0000313" key="1">
    <source>
        <dbReference type="EMBL" id="GAA4080125.1"/>
    </source>
</evidence>
<dbReference type="PROSITE" id="PS51257">
    <property type="entry name" value="PROKAR_LIPOPROTEIN"/>
    <property type="match status" value="1"/>
</dbReference>
<keyword evidence="2" id="KW-1185">Reference proteome</keyword>
<protein>
    <recommendedName>
        <fullName evidence="3">DUF4232 domain-containing protein</fullName>
    </recommendedName>
</protein>
<gene>
    <name evidence="1" type="ORF">GCM10022214_43290</name>
</gene>